<dbReference type="Gene3D" id="1.20.120.30">
    <property type="entry name" value="Aspartate receptor, ligand-binding domain"/>
    <property type="match status" value="1"/>
</dbReference>
<accession>H2J306</accession>
<dbReference type="AlphaFoldDB" id="H2J306"/>
<evidence type="ECO:0000313" key="8">
    <source>
        <dbReference type="Proteomes" id="UP000007161"/>
    </source>
</evidence>
<evidence type="ECO:0000256" key="3">
    <source>
        <dbReference type="PROSITE-ProRule" id="PRU00284"/>
    </source>
</evidence>
<organism evidence="7 8">
    <name type="scientific">Marinitoga piezophila (strain DSM 14283 / JCM 11233 / KA3)</name>
    <dbReference type="NCBI Taxonomy" id="443254"/>
    <lineage>
        <taxon>Bacteria</taxon>
        <taxon>Thermotogati</taxon>
        <taxon>Thermotogota</taxon>
        <taxon>Thermotogae</taxon>
        <taxon>Petrotogales</taxon>
        <taxon>Petrotogaceae</taxon>
        <taxon>Marinitoga</taxon>
    </lineage>
</organism>
<evidence type="ECO:0000256" key="2">
    <source>
        <dbReference type="ARBA" id="ARBA00029447"/>
    </source>
</evidence>
<evidence type="ECO:0000256" key="1">
    <source>
        <dbReference type="ARBA" id="ARBA00023224"/>
    </source>
</evidence>
<dbReference type="CDD" id="cd06225">
    <property type="entry name" value="HAMP"/>
    <property type="match status" value="1"/>
</dbReference>
<dbReference type="InterPro" id="IPR025991">
    <property type="entry name" value="Chemoreceptor_zinc-bind_dom"/>
</dbReference>
<dbReference type="PRINTS" id="PR00260">
    <property type="entry name" value="CHEMTRNSDUCR"/>
</dbReference>
<dbReference type="SMART" id="SM00283">
    <property type="entry name" value="MA"/>
    <property type="match status" value="1"/>
</dbReference>
<reference evidence="8" key="2">
    <citation type="submission" date="2012-01" db="EMBL/GenBank/DDBJ databases">
        <title>Complete sequence of chromosome of Marinitoga piezophila KA3.</title>
        <authorList>
            <person name="Lucas S."/>
            <person name="Han J."/>
            <person name="Lapidus A."/>
            <person name="Cheng J.-F."/>
            <person name="Goodwin L."/>
            <person name="Pitluck S."/>
            <person name="Peters L."/>
            <person name="Mikhailova N."/>
            <person name="Teshima H."/>
            <person name="Detter J.C."/>
            <person name="Han C."/>
            <person name="Tapia R."/>
            <person name="Land M."/>
            <person name="Hauser L."/>
            <person name="Kyrpides N."/>
            <person name="Ivanova N."/>
            <person name="Pagani I."/>
            <person name="Jebbar M."/>
            <person name="Vannier P."/>
            <person name="Oger P."/>
            <person name="Cario A."/>
            <person name="Bartlett D."/>
            <person name="Noll K.M."/>
            <person name="Woyke T."/>
        </authorList>
    </citation>
    <scope>NUCLEOTIDE SEQUENCE [LARGE SCALE GENOMIC DNA]</scope>
    <source>
        <strain evidence="8">DSM 14283 / JCM 11233 / KA3</strain>
    </source>
</reference>
<dbReference type="RefSeq" id="WP_014296768.1">
    <property type="nucleotide sequence ID" value="NC_016751.1"/>
</dbReference>
<dbReference type="KEGG" id="mpz:Marpi_1294"/>
<proteinExistence type="inferred from homology"/>
<dbReference type="GO" id="GO:0007165">
    <property type="term" value="P:signal transduction"/>
    <property type="evidence" value="ECO:0007669"/>
    <property type="project" value="UniProtKB-KW"/>
</dbReference>
<dbReference type="Pfam" id="PF00015">
    <property type="entry name" value="MCPsignal"/>
    <property type="match status" value="1"/>
</dbReference>
<protein>
    <submittedName>
        <fullName evidence="7">Methyl-accepting chemotaxis protein</fullName>
    </submittedName>
</protein>
<dbReference type="Gene3D" id="1.10.287.950">
    <property type="entry name" value="Methyl-accepting chemotaxis protein"/>
    <property type="match status" value="1"/>
</dbReference>
<dbReference type="OrthoDB" id="49457at2"/>
<dbReference type="GO" id="GO:0006935">
    <property type="term" value="P:chemotaxis"/>
    <property type="evidence" value="ECO:0007669"/>
    <property type="project" value="InterPro"/>
</dbReference>
<keyword evidence="4" id="KW-0812">Transmembrane</keyword>
<evidence type="ECO:0000313" key="7">
    <source>
        <dbReference type="EMBL" id="AEX85697.1"/>
    </source>
</evidence>
<keyword evidence="1 3" id="KW-0807">Transducer</keyword>
<keyword evidence="4" id="KW-1133">Transmembrane helix</keyword>
<dbReference type="Proteomes" id="UP000007161">
    <property type="component" value="Chromosome"/>
</dbReference>
<dbReference type="Pfam" id="PF13682">
    <property type="entry name" value="CZB"/>
    <property type="match status" value="1"/>
</dbReference>
<dbReference type="PROSITE" id="PS50111">
    <property type="entry name" value="CHEMOTAXIS_TRANSDUC_2"/>
    <property type="match status" value="1"/>
</dbReference>
<feature type="domain" description="HAMP" evidence="6">
    <location>
        <begin position="205"/>
        <end position="256"/>
    </location>
</feature>
<dbReference type="InterPro" id="IPR003660">
    <property type="entry name" value="HAMP_dom"/>
</dbReference>
<sequence length="677" mass="77483">MKIKTKMLLLMVVGGVIVGIVGALVFYEICVLQCKWNDYIESVTIRQKLVSDIKEEFGYGGAIHSFKNYILRGEEKYLSLFEKKKNEIMENIEKYEKLPDISSDELKSLNVIKNTLLKYYENINLVNSLKSRGKSINEIDTIIKIDDEPALKAFDILDKIMDNLTEEKTKKFEENIKKLKYLVTAVSILVIAMMVIIQLYLVKSIKPLHFVKDKLKELSKSGGDLVTKLEVKTYDEVGEISRFFNDFTETFRNSLCRFFNRFRNSISKFNIINHELKIFKVNFDDMDKSLFNTKELMDNITSYIEEQNMSTLEISNNIQKLANTSVELSNIAHEISEVAGTGRKSIGIVNKTINNISDNMIPIVEKVKNVSNKAQIINDVVETITSISEQTNLLALNAAIEAARAGEAGKGFSIVAEEIRKLAEESRSAAESIRENLGEVMLGVKETSDMVINMSEDIKSVTKINDKTSDQLYELIDSVEKISISADNLAASVQEQGAAVEELSASSQRITELINTLKNYMENIVKEEKYMNTKNKYLFDIIENEIKQLTKTVEIFSTFKMFKKENIIAELKNAIKNHEEWISKFEDAINNNTYLIVEDESQKCEFGLFINVIGNNIPDEINDIWKEIIILHNELHNYAKKYEYKNQNKNEKLLKDARITLSKMNESINTAIRKLKN</sequence>
<dbReference type="InterPro" id="IPR004089">
    <property type="entry name" value="MCPsignal_dom"/>
</dbReference>
<dbReference type="PANTHER" id="PTHR32089:SF112">
    <property type="entry name" value="LYSOZYME-LIKE PROTEIN-RELATED"/>
    <property type="match status" value="1"/>
</dbReference>
<dbReference type="GO" id="GO:0004888">
    <property type="term" value="F:transmembrane signaling receptor activity"/>
    <property type="evidence" value="ECO:0007669"/>
    <property type="project" value="InterPro"/>
</dbReference>
<evidence type="ECO:0000259" key="5">
    <source>
        <dbReference type="PROSITE" id="PS50111"/>
    </source>
</evidence>
<dbReference type="SUPFAM" id="SSF58104">
    <property type="entry name" value="Methyl-accepting chemotaxis protein (MCP) signaling domain"/>
    <property type="match status" value="1"/>
</dbReference>
<feature type="transmembrane region" description="Helical" evidence="4">
    <location>
        <begin position="181"/>
        <end position="202"/>
    </location>
</feature>
<dbReference type="Gene3D" id="6.10.340.10">
    <property type="match status" value="1"/>
</dbReference>
<feature type="transmembrane region" description="Helical" evidence="4">
    <location>
        <begin position="7"/>
        <end position="27"/>
    </location>
</feature>
<dbReference type="InterPro" id="IPR004090">
    <property type="entry name" value="Chemotax_Me-accpt_rcpt"/>
</dbReference>
<comment type="similarity">
    <text evidence="2">Belongs to the methyl-accepting chemotaxis (MCP) protein family.</text>
</comment>
<dbReference type="HOGENOM" id="CLU_406430_0_0_0"/>
<reference evidence="7 8" key="1">
    <citation type="journal article" date="2012" name="J. Bacteriol.">
        <title>Complete Genome Sequence of the Thermophilic, Piezophilic, Heterotrophic Bacterium Marinitoga piezophila KA3.</title>
        <authorList>
            <person name="Lucas S."/>
            <person name="Han J."/>
            <person name="Lapidus A."/>
            <person name="Cheng J.F."/>
            <person name="Goodwin L.A."/>
            <person name="Pitluck S."/>
            <person name="Peters L."/>
            <person name="Mikhailova N."/>
            <person name="Teshima H."/>
            <person name="Detter J.C."/>
            <person name="Han C."/>
            <person name="Tapia R."/>
            <person name="Land M."/>
            <person name="Hauser L."/>
            <person name="Kyrpides N.C."/>
            <person name="Ivanova N."/>
            <person name="Pagani I."/>
            <person name="Vannier P."/>
            <person name="Oger P."/>
            <person name="Bartlett D.H."/>
            <person name="Noll K.M."/>
            <person name="Woyke T."/>
            <person name="Jebbar M."/>
        </authorList>
    </citation>
    <scope>NUCLEOTIDE SEQUENCE [LARGE SCALE GENOMIC DNA]</scope>
    <source>
        <strain evidence="8">DSM 14283 / JCM 11233 / KA3</strain>
    </source>
</reference>
<gene>
    <name evidence="7" type="ordered locus">Marpi_1294</name>
</gene>
<dbReference type="PANTHER" id="PTHR32089">
    <property type="entry name" value="METHYL-ACCEPTING CHEMOTAXIS PROTEIN MCPB"/>
    <property type="match status" value="1"/>
</dbReference>
<evidence type="ECO:0000256" key="4">
    <source>
        <dbReference type="SAM" id="Phobius"/>
    </source>
</evidence>
<keyword evidence="4" id="KW-0472">Membrane</keyword>
<dbReference type="STRING" id="443254.Marpi_1294"/>
<evidence type="ECO:0000259" key="6">
    <source>
        <dbReference type="PROSITE" id="PS50885"/>
    </source>
</evidence>
<dbReference type="CDD" id="cd11386">
    <property type="entry name" value="MCP_signal"/>
    <property type="match status" value="1"/>
</dbReference>
<dbReference type="GO" id="GO:0016020">
    <property type="term" value="C:membrane"/>
    <property type="evidence" value="ECO:0007669"/>
    <property type="project" value="InterPro"/>
</dbReference>
<name>H2J306_MARPK</name>
<feature type="domain" description="Methyl-accepting transducer" evidence="5">
    <location>
        <begin position="304"/>
        <end position="511"/>
    </location>
</feature>
<dbReference type="EMBL" id="CP003257">
    <property type="protein sequence ID" value="AEX85697.1"/>
    <property type="molecule type" value="Genomic_DNA"/>
</dbReference>
<dbReference type="PROSITE" id="PS50885">
    <property type="entry name" value="HAMP"/>
    <property type="match status" value="1"/>
</dbReference>
<keyword evidence="8" id="KW-1185">Reference proteome</keyword>
<dbReference type="eggNOG" id="COG0840">
    <property type="taxonomic scope" value="Bacteria"/>
</dbReference>